<proteinExistence type="predicted"/>
<organism evidence="2 3">
    <name type="scientific">Spectribacter acetivorans</name>
    <dbReference type="NCBI Taxonomy" id="3075603"/>
    <lineage>
        <taxon>Bacteria</taxon>
        <taxon>Pseudomonadati</taxon>
        <taxon>Pseudomonadota</taxon>
        <taxon>Gammaproteobacteria</taxon>
        <taxon>Salinisphaerales</taxon>
        <taxon>Salinisphaeraceae</taxon>
        <taxon>Spectribacter</taxon>
    </lineage>
</organism>
<accession>A0ABU3B4I3</accession>
<keyword evidence="3" id="KW-1185">Reference proteome</keyword>
<evidence type="ECO:0000259" key="1">
    <source>
        <dbReference type="Pfam" id="PF01370"/>
    </source>
</evidence>
<dbReference type="Proteomes" id="UP001259982">
    <property type="component" value="Unassembled WGS sequence"/>
</dbReference>
<dbReference type="Pfam" id="PF01370">
    <property type="entry name" value="Epimerase"/>
    <property type="match status" value="1"/>
</dbReference>
<protein>
    <submittedName>
        <fullName evidence="2">NAD(P)H-binding protein</fullName>
    </submittedName>
</protein>
<dbReference type="PANTHER" id="PTHR48079">
    <property type="entry name" value="PROTEIN YEEZ"/>
    <property type="match status" value="1"/>
</dbReference>
<name>A0ABU3B4I3_9GAMM</name>
<reference evidence="2 3" key="1">
    <citation type="submission" date="2023-09" db="EMBL/GenBank/DDBJ databases">
        <authorList>
            <person name="Rey-Velasco X."/>
        </authorList>
    </citation>
    <scope>NUCLEOTIDE SEQUENCE [LARGE SCALE GENOMIC DNA]</scope>
    <source>
        <strain evidence="2 3">P385</strain>
    </source>
</reference>
<dbReference type="RefSeq" id="WP_311656659.1">
    <property type="nucleotide sequence ID" value="NZ_JAVRHY010000001.1"/>
</dbReference>
<dbReference type="InterPro" id="IPR001509">
    <property type="entry name" value="Epimerase_deHydtase"/>
</dbReference>
<dbReference type="PANTHER" id="PTHR48079:SF6">
    <property type="entry name" value="NAD(P)-BINDING DOMAIN-CONTAINING PROTEIN-RELATED"/>
    <property type="match status" value="1"/>
</dbReference>
<gene>
    <name evidence="2" type="ORF">RM531_01155</name>
</gene>
<evidence type="ECO:0000313" key="3">
    <source>
        <dbReference type="Proteomes" id="UP001259982"/>
    </source>
</evidence>
<dbReference type="InterPro" id="IPR051783">
    <property type="entry name" value="NAD(P)-dependent_oxidoreduct"/>
</dbReference>
<dbReference type="EMBL" id="JAVRHY010000001">
    <property type="protein sequence ID" value="MDT0617073.1"/>
    <property type="molecule type" value="Genomic_DNA"/>
</dbReference>
<dbReference type="InterPro" id="IPR036291">
    <property type="entry name" value="NAD(P)-bd_dom_sf"/>
</dbReference>
<comment type="caution">
    <text evidence="2">The sequence shown here is derived from an EMBL/GenBank/DDBJ whole genome shotgun (WGS) entry which is preliminary data.</text>
</comment>
<feature type="domain" description="NAD-dependent epimerase/dehydratase" evidence="1">
    <location>
        <begin position="10"/>
        <end position="204"/>
    </location>
</feature>
<dbReference type="Gene3D" id="3.40.50.720">
    <property type="entry name" value="NAD(P)-binding Rossmann-like Domain"/>
    <property type="match status" value="1"/>
</dbReference>
<sequence>MTRAVIIGCGDTGQRVARLAADRGWDATGIVRSAESADRLARSAIAAQAVDLDQPDPDLPDADLLFHFAPPPRTGDDDPRMAAVLAAYAHRPPRRLIYIGTSGVYGDCGGDWVTEDRPLNPITDRARRRAAAERRLADWPGAVVILRAPGIYGPGRLPIERVRRGEPVLDDADSPWTNRIHIDDLAAAAIAAAERGPDRAVYNAADGQPTPMGAAYRAIARRLGLPDPPTISRAEAERDWSEMRLSFLRESRRLDNHRLRDDLGLVLRYPDLNSGLDASLPARG</sequence>
<dbReference type="SUPFAM" id="SSF51735">
    <property type="entry name" value="NAD(P)-binding Rossmann-fold domains"/>
    <property type="match status" value="1"/>
</dbReference>
<evidence type="ECO:0000313" key="2">
    <source>
        <dbReference type="EMBL" id="MDT0617073.1"/>
    </source>
</evidence>